<dbReference type="Proteomes" id="UP001610432">
    <property type="component" value="Unassembled WGS sequence"/>
</dbReference>
<keyword evidence="4" id="KW-1185">Reference proteome</keyword>
<keyword evidence="1" id="KW-0472">Membrane</keyword>
<gene>
    <name evidence="3" type="ORF">BJX67DRAFT_390745</name>
</gene>
<accession>A0ABR4LF40</accession>
<evidence type="ECO:0000313" key="4">
    <source>
        <dbReference type="Proteomes" id="UP001610432"/>
    </source>
</evidence>
<feature type="transmembrane region" description="Helical" evidence="1">
    <location>
        <begin position="227"/>
        <end position="247"/>
    </location>
</feature>
<feature type="domain" description="DUF6594" evidence="2">
    <location>
        <begin position="4"/>
        <end position="266"/>
    </location>
</feature>
<sequence>MEGYDRLAALMTGDKGLSIFRAFKRLNAKNLLYLQAEIVIKEKELNRIMKEDRESREKFREQFSSSVRLLKGGEEPSAQWKKWMELRVLLGEYNTAFAQHAQLLRLKAPHGRDLEVFRGWLKENAFCATPVECDQWFGGNGESTKDLVTLSGRYENVDSLTRWVFGTVVPWYHGVVGDKKAGDEETGVVYYDDDRIIRATRVTSTITSSVIPATSMIVLYLVDHMVWRLVIIVLYNICFSIILGLLAKARRVEVFAASTAFAAVQVAFITNFPRD</sequence>
<evidence type="ECO:0000259" key="2">
    <source>
        <dbReference type="Pfam" id="PF20237"/>
    </source>
</evidence>
<reference evidence="3 4" key="1">
    <citation type="submission" date="2024-07" db="EMBL/GenBank/DDBJ databases">
        <title>Section-level genome sequencing and comparative genomics of Aspergillus sections Usti and Cavernicolus.</title>
        <authorList>
            <consortium name="Lawrence Berkeley National Laboratory"/>
            <person name="Nybo J.L."/>
            <person name="Vesth T.C."/>
            <person name="Theobald S."/>
            <person name="Frisvad J.C."/>
            <person name="Larsen T.O."/>
            <person name="Kjaerboelling I."/>
            <person name="Rothschild-Mancinelli K."/>
            <person name="Lyhne E.K."/>
            <person name="Kogle M.E."/>
            <person name="Barry K."/>
            <person name="Clum A."/>
            <person name="Na H."/>
            <person name="Ledsgaard L."/>
            <person name="Lin J."/>
            <person name="Lipzen A."/>
            <person name="Kuo A."/>
            <person name="Riley R."/>
            <person name="Mondo S."/>
            <person name="Labutti K."/>
            <person name="Haridas S."/>
            <person name="Pangalinan J."/>
            <person name="Salamov A.A."/>
            <person name="Simmons B.A."/>
            <person name="Magnuson J.K."/>
            <person name="Chen J."/>
            <person name="Drula E."/>
            <person name="Henrissat B."/>
            <person name="Wiebenga A."/>
            <person name="Lubbers R.J."/>
            <person name="Gomes A.C."/>
            <person name="Macurrencykelacurrency M.R."/>
            <person name="Stajich J."/>
            <person name="Grigoriev I.V."/>
            <person name="Mortensen U.H."/>
            <person name="De Vries R.P."/>
            <person name="Baker S.E."/>
            <person name="Andersen M.R."/>
        </authorList>
    </citation>
    <scope>NUCLEOTIDE SEQUENCE [LARGE SCALE GENOMIC DNA]</scope>
    <source>
        <strain evidence="3 4">CBS 449.75</strain>
    </source>
</reference>
<name>A0ABR4LF40_9EURO</name>
<dbReference type="GeneID" id="98149746"/>
<protein>
    <recommendedName>
        <fullName evidence="2">DUF6594 domain-containing protein</fullName>
    </recommendedName>
</protein>
<keyword evidence="1" id="KW-0812">Transmembrane</keyword>
<dbReference type="EMBL" id="JBFXLQ010000055">
    <property type="protein sequence ID" value="KAL2863166.1"/>
    <property type="molecule type" value="Genomic_DNA"/>
</dbReference>
<dbReference type="PANTHER" id="PTHR34502:SF5">
    <property type="entry name" value="DUF6594 DOMAIN-CONTAINING PROTEIN"/>
    <property type="match status" value="1"/>
</dbReference>
<dbReference type="InterPro" id="IPR046529">
    <property type="entry name" value="DUF6594"/>
</dbReference>
<dbReference type="Pfam" id="PF20237">
    <property type="entry name" value="DUF6594"/>
    <property type="match status" value="1"/>
</dbReference>
<keyword evidence="1" id="KW-1133">Transmembrane helix</keyword>
<comment type="caution">
    <text evidence="3">The sequence shown here is derived from an EMBL/GenBank/DDBJ whole genome shotgun (WGS) entry which is preliminary data.</text>
</comment>
<organism evidence="3 4">
    <name type="scientific">Aspergillus lucknowensis</name>
    <dbReference type="NCBI Taxonomy" id="176173"/>
    <lineage>
        <taxon>Eukaryota</taxon>
        <taxon>Fungi</taxon>
        <taxon>Dikarya</taxon>
        <taxon>Ascomycota</taxon>
        <taxon>Pezizomycotina</taxon>
        <taxon>Eurotiomycetes</taxon>
        <taxon>Eurotiomycetidae</taxon>
        <taxon>Eurotiales</taxon>
        <taxon>Aspergillaceae</taxon>
        <taxon>Aspergillus</taxon>
        <taxon>Aspergillus subgen. Nidulantes</taxon>
    </lineage>
</organism>
<dbReference type="PANTHER" id="PTHR34502">
    <property type="entry name" value="DUF6594 DOMAIN-CONTAINING PROTEIN-RELATED"/>
    <property type="match status" value="1"/>
</dbReference>
<evidence type="ECO:0000256" key="1">
    <source>
        <dbReference type="SAM" id="Phobius"/>
    </source>
</evidence>
<feature type="transmembrane region" description="Helical" evidence="1">
    <location>
        <begin position="254"/>
        <end position="272"/>
    </location>
</feature>
<evidence type="ECO:0000313" key="3">
    <source>
        <dbReference type="EMBL" id="KAL2863166.1"/>
    </source>
</evidence>
<proteinExistence type="predicted"/>
<dbReference type="RefSeq" id="XP_070882145.1">
    <property type="nucleotide sequence ID" value="XM_071034674.1"/>
</dbReference>